<evidence type="ECO:0000256" key="9">
    <source>
        <dbReference type="ARBA" id="ARBA00024686"/>
    </source>
</evidence>
<keyword evidence="14" id="KW-1185">Reference proteome</keyword>
<feature type="region of interest" description="Disordered" evidence="10">
    <location>
        <begin position="62"/>
        <end position="95"/>
    </location>
</feature>
<keyword evidence="4" id="KW-0449">Lipoprotein</keyword>
<comment type="function">
    <text evidence="9">May be a cell surface adhesion protein.</text>
</comment>
<evidence type="ECO:0000256" key="3">
    <source>
        <dbReference type="ARBA" id="ARBA00022475"/>
    </source>
</evidence>
<dbReference type="InterPro" id="IPR045003">
    <property type="entry name" value="FLA_A"/>
</dbReference>
<dbReference type="Proteomes" id="UP000187609">
    <property type="component" value="Unassembled WGS sequence"/>
</dbReference>
<proteinExistence type="inferred from homology"/>
<evidence type="ECO:0000256" key="5">
    <source>
        <dbReference type="ARBA" id="ARBA00022729"/>
    </source>
</evidence>
<keyword evidence="3" id="KW-1003">Cell membrane</keyword>
<evidence type="ECO:0000313" key="13">
    <source>
        <dbReference type="EMBL" id="OIT32465.1"/>
    </source>
</evidence>
<comment type="subcellular location">
    <subcellularLocation>
        <location evidence="1">Cell membrane</location>
        <topology evidence="1">Lipid-anchor</topology>
        <topology evidence="1">GPI-anchor</topology>
    </subcellularLocation>
</comment>
<keyword evidence="8" id="KW-0325">Glycoprotein</keyword>
<dbReference type="PANTHER" id="PTHR32077">
    <property type="entry name" value="FASCICLIN-LIKE ARABINOGALACTAN PROTEIN"/>
    <property type="match status" value="1"/>
</dbReference>
<feature type="compositionally biased region" description="Pro residues" evidence="10">
    <location>
        <begin position="76"/>
        <end position="85"/>
    </location>
</feature>
<sequence>MGARNSPPHYKSGAHSPSPSISQLQIKLNRERKMKQIFVSPLLFLLQCSCIFTQAPAMSPVPPAQSSGPASLPPAQSTPPAPILPPAVVSAPAPGPPGPPNVVNILGKAGPYSTFIKLLQITQEIGEITSLLNNSNSITMFVPSDGAFLNLKIGTLNSFSDQQKAELVKFHILPSYYSLSQFQTASNPLHTQAGGTTNREFPINITTNGTAVNITTGILNASVSSTIYTDNQLAIYQVDKVLLPLQFFVPPAPAPAPAPVPSKPKKKDPSSDSASVNVVSSGATSLLPHMMFRAMVYPGCFFFFFSVWFVCMS</sequence>
<dbReference type="PROSITE" id="PS50213">
    <property type="entry name" value="FAS1"/>
    <property type="match status" value="1"/>
</dbReference>
<keyword evidence="11" id="KW-0812">Transmembrane</keyword>
<evidence type="ECO:0000256" key="6">
    <source>
        <dbReference type="ARBA" id="ARBA00022974"/>
    </source>
</evidence>
<dbReference type="GO" id="GO:0009834">
    <property type="term" value="P:plant-type secondary cell wall biogenesis"/>
    <property type="evidence" value="ECO:0007669"/>
    <property type="project" value="UniProtKB-ARBA"/>
</dbReference>
<evidence type="ECO:0000256" key="7">
    <source>
        <dbReference type="ARBA" id="ARBA00023136"/>
    </source>
</evidence>
<evidence type="ECO:0000256" key="2">
    <source>
        <dbReference type="ARBA" id="ARBA00007843"/>
    </source>
</evidence>
<reference evidence="13" key="1">
    <citation type="submission" date="2016-11" db="EMBL/GenBank/DDBJ databases">
        <title>The genome of Nicotiana attenuata.</title>
        <authorList>
            <person name="Xu S."/>
            <person name="Brockmoeller T."/>
            <person name="Gaquerel E."/>
            <person name="Navarro A."/>
            <person name="Kuhl H."/>
            <person name="Gase K."/>
            <person name="Ling Z."/>
            <person name="Zhou W."/>
            <person name="Kreitzer C."/>
            <person name="Stanke M."/>
            <person name="Tang H."/>
            <person name="Lyons E."/>
            <person name="Pandey P."/>
            <person name="Pandey S.P."/>
            <person name="Timmermann B."/>
            <person name="Baldwin I.T."/>
        </authorList>
    </citation>
    <scope>NUCLEOTIDE SEQUENCE [LARGE SCALE GENOMIC DNA]</scope>
    <source>
        <strain evidence="13">UT</strain>
    </source>
</reference>
<dbReference type="SUPFAM" id="SSF82153">
    <property type="entry name" value="FAS1 domain"/>
    <property type="match status" value="1"/>
</dbReference>
<dbReference type="Gene3D" id="2.30.180.10">
    <property type="entry name" value="FAS1 domain"/>
    <property type="match status" value="1"/>
</dbReference>
<gene>
    <name evidence="13" type="primary">FLA12_0</name>
    <name evidence="13" type="ORF">A4A49_07348</name>
</gene>
<comment type="similarity">
    <text evidence="2">Belongs to the fasciclin-like AGP family.</text>
</comment>
<dbReference type="InterPro" id="IPR036378">
    <property type="entry name" value="FAS1_dom_sf"/>
</dbReference>
<feature type="transmembrane region" description="Helical" evidence="11">
    <location>
        <begin position="290"/>
        <end position="311"/>
    </location>
</feature>
<evidence type="ECO:0000259" key="12">
    <source>
        <dbReference type="PROSITE" id="PS50213"/>
    </source>
</evidence>
<organism evidence="13 14">
    <name type="scientific">Nicotiana attenuata</name>
    <name type="common">Coyote tobacco</name>
    <dbReference type="NCBI Taxonomy" id="49451"/>
    <lineage>
        <taxon>Eukaryota</taxon>
        <taxon>Viridiplantae</taxon>
        <taxon>Streptophyta</taxon>
        <taxon>Embryophyta</taxon>
        <taxon>Tracheophyta</taxon>
        <taxon>Spermatophyta</taxon>
        <taxon>Magnoliopsida</taxon>
        <taxon>eudicotyledons</taxon>
        <taxon>Gunneridae</taxon>
        <taxon>Pentapetalae</taxon>
        <taxon>asterids</taxon>
        <taxon>lamiids</taxon>
        <taxon>Solanales</taxon>
        <taxon>Solanaceae</taxon>
        <taxon>Nicotianoideae</taxon>
        <taxon>Nicotianeae</taxon>
        <taxon>Nicotiana</taxon>
    </lineage>
</organism>
<feature type="domain" description="FAS1" evidence="12">
    <location>
        <begin position="99"/>
        <end position="242"/>
    </location>
</feature>
<dbReference type="GO" id="GO:0098552">
    <property type="term" value="C:side of membrane"/>
    <property type="evidence" value="ECO:0007669"/>
    <property type="project" value="UniProtKB-KW"/>
</dbReference>
<comment type="caution">
    <text evidence="13">The sequence shown here is derived from an EMBL/GenBank/DDBJ whole genome shotgun (WGS) entry which is preliminary data.</text>
</comment>
<dbReference type="SMART" id="SM00554">
    <property type="entry name" value="FAS1"/>
    <property type="match status" value="1"/>
</dbReference>
<keyword evidence="7 11" id="KW-0472">Membrane</keyword>
<evidence type="ECO:0000313" key="14">
    <source>
        <dbReference type="Proteomes" id="UP000187609"/>
    </source>
</evidence>
<evidence type="ECO:0000256" key="11">
    <source>
        <dbReference type="SAM" id="Phobius"/>
    </source>
</evidence>
<evidence type="ECO:0000256" key="8">
    <source>
        <dbReference type="ARBA" id="ARBA00023180"/>
    </source>
</evidence>
<keyword evidence="5" id="KW-0732">Signal</keyword>
<dbReference type="InterPro" id="IPR000782">
    <property type="entry name" value="FAS1_domain"/>
</dbReference>
<accession>A0A314KTB4</accession>
<feature type="region of interest" description="Disordered" evidence="10">
    <location>
        <begin position="1"/>
        <end position="22"/>
    </location>
</feature>
<dbReference type="STRING" id="49451.A0A314KTB4"/>
<feature type="region of interest" description="Disordered" evidence="10">
    <location>
        <begin position="256"/>
        <end position="276"/>
    </location>
</feature>
<keyword evidence="11" id="KW-1133">Transmembrane helix</keyword>
<keyword evidence="4" id="KW-0336">GPI-anchor</keyword>
<dbReference type="SMR" id="A0A314KTB4"/>
<evidence type="ECO:0000256" key="4">
    <source>
        <dbReference type="ARBA" id="ARBA00022622"/>
    </source>
</evidence>
<dbReference type="Pfam" id="PF02469">
    <property type="entry name" value="Fasciclin"/>
    <property type="match status" value="1"/>
</dbReference>
<dbReference type="PANTHER" id="PTHR32077:SF67">
    <property type="entry name" value="FASCICLIN-LIKE ARABINOGALACTAN PROTEIN 12"/>
    <property type="match status" value="1"/>
</dbReference>
<evidence type="ECO:0000256" key="10">
    <source>
        <dbReference type="SAM" id="MobiDB-lite"/>
    </source>
</evidence>
<dbReference type="Gramene" id="OIT32465">
    <property type="protein sequence ID" value="OIT32465"/>
    <property type="gene ID" value="A4A49_07348"/>
</dbReference>
<dbReference type="EMBL" id="MJEQ01001058">
    <property type="protein sequence ID" value="OIT32465.1"/>
    <property type="molecule type" value="Genomic_DNA"/>
</dbReference>
<evidence type="ECO:0000256" key="1">
    <source>
        <dbReference type="ARBA" id="ARBA00004609"/>
    </source>
</evidence>
<protein>
    <submittedName>
        <fullName evidence="13">Fasciclin-like arabinogalactan protein 12</fullName>
    </submittedName>
</protein>
<keyword evidence="6" id="KW-0654">Proteoglycan</keyword>
<dbReference type="FunFam" id="2.30.180.10:FF:000006">
    <property type="entry name" value="Fasciclin-like arabinogalactan protein 11"/>
    <property type="match status" value="1"/>
</dbReference>
<dbReference type="GO" id="GO:0005886">
    <property type="term" value="C:plasma membrane"/>
    <property type="evidence" value="ECO:0007669"/>
    <property type="project" value="UniProtKB-SubCell"/>
</dbReference>
<name>A0A314KTB4_NICAT</name>
<dbReference type="AlphaFoldDB" id="A0A314KTB4"/>